<evidence type="ECO:0000313" key="6">
    <source>
        <dbReference type="EnsemblMetazoa" id="BGLB031137-PA"/>
    </source>
</evidence>
<dbReference type="Gene3D" id="1.20.1250.20">
    <property type="entry name" value="MFS general substrate transporter like domains"/>
    <property type="match status" value="1"/>
</dbReference>
<keyword evidence="4 5" id="KW-0472">Membrane</keyword>
<evidence type="ECO:0000256" key="2">
    <source>
        <dbReference type="ARBA" id="ARBA00022692"/>
    </source>
</evidence>
<dbReference type="KEGG" id="bgt:106058898"/>
<dbReference type="Proteomes" id="UP000076420">
    <property type="component" value="Unassembled WGS sequence"/>
</dbReference>
<dbReference type="InterPro" id="IPR005828">
    <property type="entry name" value="MFS_sugar_transport-like"/>
</dbReference>
<gene>
    <name evidence="6" type="primary">106058898</name>
</gene>
<evidence type="ECO:0008006" key="8">
    <source>
        <dbReference type="Google" id="ProtNLM"/>
    </source>
</evidence>
<dbReference type="Pfam" id="PF00083">
    <property type="entry name" value="Sugar_tr"/>
    <property type="match status" value="1"/>
</dbReference>
<dbReference type="SUPFAM" id="SSF103473">
    <property type="entry name" value="MFS general substrate transporter"/>
    <property type="match status" value="1"/>
</dbReference>
<evidence type="ECO:0000256" key="4">
    <source>
        <dbReference type="ARBA" id="ARBA00023136"/>
    </source>
</evidence>
<evidence type="ECO:0000313" key="7">
    <source>
        <dbReference type="Proteomes" id="UP000076420"/>
    </source>
</evidence>
<accession>A0A2C9LHS4</accession>
<dbReference type="STRING" id="6526.A0A2C9LHS4"/>
<dbReference type="PANTHER" id="PTHR24064">
    <property type="entry name" value="SOLUTE CARRIER FAMILY 22 MEMBER"/>
    <property type="match status" value="1"/>
</dbReference>
<reference evidence="6" key="1">
    <citation type="submission" date="2020-05" db="UniProtKB">
        <authorList>
            <consortium name="EnsemblMetazoa"/>
        </authorList>
    </citation>
    <scope>IDENTIFICATION</scope>
    <source>
        <strain evidence="6">BB02</strain>
    </source>
</reference>
<sequence length="137" mass="14925">MVFHVSGGIFILLSTFTLYSSIDDGLPGQYGIFLVLALLGRLSVTASFSAVLTYVPELFPTSVRNTGLGFSAASLYLGSTIAPHARTVSRHAPWAPNLVFGVLCLTVSMVIHFLPETSGQDLTQTVLEMDHRIQRRR</sequence>
<keyword evidence="2 5" id="KW-0812">Transmembrane</keyword>
<keyword evidence="3 5" id="KW-1133">Transmembrane helix</keyword>
<protein>
    <recommendedName>
        <fullName evidence="8">Major facilitator superfamily (MFS) profile domain-containing protein</fullName>
    </recommendedName>
</protein>
<dbReference type="VEuPathDB" id="VectorBase:BGLB031137"/>
<dbReference type="GO" id="GO:0016020">
    <property type="term" value="C:membrane"/>
    <property type="evidence" value="ECO:0007669"/>
    <property type="project" value="UniProtKB-SubCell"/>
</dbReference>
<proteinExistence type="predicted"/>
<dbReference type="AlphaFoldDB" id="A0A2C9LHS4"/>
<feature type="transmembrane region" description="Helical" evidence="5">
    <location>
        <begin position="30"/>
        <end position="55"/>
    </location>
</feature>
<feature type="transmembrane region" description="Helical" evidence="5">
    <location>
        <begin position="97"/>
        <end position="114"/>
    </location>
</feature>
<name>A0A2C9LHS4_BIOGL</name>
<feature type="transmembrane region" description="Helical" evidence="5">
    <location>
        <begin position="67"/>
        <end position="85"/>
    </location>
</feature>
<organism evidence="6 7">
    <name type="scientific">Biomphalaria glabrata</name>
    <name type="common">Bloodfluke planorb</name>
    <name type="synonym">Freshwater snail</name>
    <dbReference type="NCBI Taxonomy" id="6526"/>
    <lineage>
        <taxon>Eukaryota</taxon>
        <taxon>Metazoa</taxon>
        <taxon>Spiralia</taxon>
        <taxon>Lophotrochozoa</taxon>
        <taxon>Mollusca</taxon>
        <taxon>Gastropoda</taxon>
        <taxon>Heterobranchia</taxon>
        <taxon>Euthyneura</taxon>
        <taxon>Panpulmonata</taxon>
        <taxon>Hygrophila</taxon>
        <taxon>Lymnaeoidea</taxon>
        <taxon>Planorbidae</taxon>
        <taxon>Biomphalaria</taxon>
    </lineage>
</organism>
<dbReference type="EnsemblMetazoa" id="BGLB031137-RA">
    <property type="protein sequence ID" value="BGLB031137-PA"/>
    <property type="gene ID" value="BGLB031137"/>
</dbReference>
<comment type="subcellular location">
    <subcellularLocation>
        <location evidence="1">Membrane</location>
        <topology evidence="1">Multi-pass membrane protein</topology>
    </subcellularLocation>
</comment>
<evidence type="ECO:0000256" key="3">
    <source>
        <dbReference type="ARBA" id="ARBA00022989"/>
    </source>
</evidence>
<evidence type="ECO:0000256" key="5">
    <source>
        <dbReference type="SAM" id="Phobius"/>
    </source>
</evidence>
<dbReference type="InterPro" id="IPR036259">
    <property type="entry name" value="MFS_trans_sf"/>
</dbReference>
<evidence type="ECO:0000256" key="1">
    <source>
        <dbReference type="ARBA" id="ARBA00004141"/>
    </source>
</evidence>
<dbReference type="VEuPathDB" id="VectorBase:BGLAX_027178"/>
<dbReference type="GO" id="GO:0022857">
    <property type="term" value="F:transmembrane transporter activity"/>
    <property type="evidence" value="ECO:0007669"/>
    <property type="project" value="InterPro"/>
</dbReference>